<dbReference type="Gene3D" id="3.60.10.10">
    <property type="entry name" value="Endonuclease/exonuclease/phosphatase"/>
    <property type="match status" value="1"/>
</dbReference>
<keyword evidence="2 6" id="KW-0479">Metal-binding</keyword>
<gene>
    <name evidence="9" type="ORF">EOE67_02900</name>
</gene>
<dbReference type="RefSeq" id="WP_127697551.1">
    <property type="nucleotide sequence ID" value="NZ_SACS01000002.1"/>
</dbReference>
<dbReference type="SUPFAM" id="SSF56219">
    <property type="entry name" value="DNase I-like"/>
    <property type="match status" value="1"/>
</dbReference>
<feature type="binding site" evidence="6">
    <location>
        <position position="259"/>
    </location>
    <ligand>
        <name>Mg(2+)</name>
        <dbReference type="ChEBI" id="CHEBI:18420"/>
        <label>1</label>
    </ligand>
</feature>
<evidence type="ECO:0000256" key="3">
    <source>
        <dbReference type="ARBA" id="ARBA00022801"/>
    </source>
</evidence>
<evidence type="ECO:0000256" key="2">
    <source>
        <dbReference type="ARBA" id="ARBA00022723"/>
    </source>
</evidence>
<accession>A0A437R305</accession>
<feature type="site" description="Transition state stabilizer" evidence="7">
    <location>
        <position position="154"/>
    </location>
</feature>
<comment type="similarity">
    <text evidence="1">Belongs to the DNA repair enzymes AP/ExoA family.</text>
</comment>
<evidence type="ECO:0000313" key="9">
    <source>
        <dbReference type="EMBL" id="RVU41166.1"/>
    </source>
</evidence>
<reference evidence="9 10" key="1">
    <citation type="submission" date="2019-01" db="EMBL/GenBank/DDBJ databases">
        <authorList>
            <person name="Chen W.-M."/>
        </authorList>
    </citation>
    <scope>NUCLEOTIDE SEQUENCE [LARGE SCALE GENOMIC DNA]</scope>
    <source>
        <strain evidence="9 10">KYPC3</strain>
    </source>
</reference>
<feature type="site" description="Important for catalytic activity" evidence="7">
    <location>
        <position position="230"/>
    </location>
</feature>
<feature type="binding site" evidence="6">
    <location>
        <position position="34"/>
    </location>
    <ligand>
        <name>Mg(2+)</name>
        <dbReference type="ChEBI" id="CHEBI:18420"/>
        <label>1</label>
    </ligand>
</feature>
<feature type="binding site" evidence="6">
    <location>
        <position position="152"/>
    </location>
    <ligand>
        <name>Mg(2+)</name>
        <dbReference type="ChEBI" id="CHEBI:18420"/>
        <label>1</label>
    </ligand>
</feature>
<name>A0A437R305_9GAMM</name>
<dbReference type="CDD" id="cd09086">
    <property type="entry name" value="ExoIII-like_AP-endo"/>
    <property type="match status" value="1"/>
</dbReference>
<feature type="active site" description="Proton acceptor" evidence="5">
    <location>
        <position position="260"/>
    </location>
</feature>
<dbReference type="Proteomes" id="UP000283077">
    <property type="component" value="Unassembled WGS sequence"/>
</dbReference>
<evidence type="ECO:0000256" key="1">
    <source>
        <dbReference type="ARBA" id="ARBA00007092"/>
    </source>
</evidence>
<evidence type="ECO:0000256" key="7">
    <source>
        <dbReference type="PIRSR" id="PIRSR604808-3"/>
    </source>
</evidence>
<dbReference type="InterPro" id="IPR020847">
    <property type="entry name" value="AP_endonuclease_F1_BS"/>
</dbReference>
<dbReference type="GO" id="GO:0006281">
    <property type="term" value="P:DNA repair"/>
    <property type="evidence" value="ECO:0007669"/>
    <property type="project" value="InterPro"/>
</dbReference>
<evidence type="ECO:0000256" key="5">
    <source>
        <dbReference type="PIRSR" id="PIRSR604808-1"/>
    </source>
</evidence>
<protein>
    <submittedName>
        <fullName evidence="9">Exodeoxyribonuclease III</fullName>
        <ecNumber evidence="9">3.1.11.2</ecNumber>
    </submittedName>
</protein>
<dbReference type="OrthoDB" id="9803914at2"/>
<comment type="cofactor">
    <cofactor evidence="6">
        <name>Mg(2+)</name>
        <dbReference type="ChEBI" id="CHEBI:18420"/>
    </cofactor>
    <cofactor evidence="6">
        <name>Mn(2+)</name>
        <dbReference type="ChEBI" id="CHEBI:29035"/>
    </cofactor>
    <text evidence="6">Probably binds two magnesium or manganese ions per subunit.</text>
</comment>
<dbReference type="AlphaFoldDB" id="A0A437R305"/>
<keyword evidence="10" id="KW-1185">Reference proteome</keyword>
<evidence type="ECO:0000259" key="8">
    <source>
        <dbReference type="Pfam" id="PF03372"/>
    </source>
</evidence>
<feature type="binding site" evidence="6">
    <location>
        <position position="154"/>
    </location>
    <ligand>
        <name>Mg(2+)</name>
        <dbReference type="ChEBI" id="CHEBI:18420"/>
        <label>1</label>
    </ligand>
</feature>
<organism evidence="9 10">
    <name type="scientific">Rheinheimera riviphila</name>
    <dbReference type="NCBI Taxonomy" id="1834037"/>
    <lineage>
        <taxon>Bacteria</taxon>
        <taxon>Pseudomonadati</taxon>
        <taxon>Pseudomonadota</taxon>
        <taxon>Gammaproteobacteria</taxon>
        <taxon>Chromatiales</taxon>
        <taxon>Chromatiaceae</taxon>
        <taxon>Rheinheimera</taxon>
    </lineage>
</organism>
<feature type="site" description="Interaction with DNA substrate" evidence="7">
    <location>
        <position position="260"/>
    </location>
</feature>
<feature type="domain" description="Endonuclease/exonuclease/phosphatase" evidence="8">
    <location>
        <begin position="4"/>
        <end position="260"/>
    </location>
</feature>
<dbReference type="InterPro" id="IPR005135">
    <property type="entry name" value="Endo/exonuclease/phosphatase"/>
</dbReference>
<dbReference type="GO" id="GO:0046872">
    <property type="term" value="F:metal ion binding"/>
    <property type="evidence" value="ECO:0007669"/>
    <property type="project" value="UniProtKB-KW"/>
</dbReference>
<dbReference type="PANTHER" id="PTHR43250">
    <property type="entry name" value="EXODEOXYRIBONUCLEASE III"/>
    <property type="match status" value="1"/>
</dbReference>
<sequence length="269" mass="31165">MKIISFNINGLRARPHQLQALVEQHQPDFLGLQEIKVHDDEFPMADVKPLGYQVYHFGQKGHYGVAILSKTPADSMLYGFPTDAEDAQRRMLIGRWTLADGRKFTLLNGYFPQGESRDHEIKFPAKLKFYADLMTYLEQNHQPDELIAVIGDINISPLDVDIGIGEPNRKRWLKEGKCSFLPEERDILQRLKDWGLIDTFRALHPDRTERYSWFDYRSKGFDDNRGLRIDVVMATQPLAELCIASDVDYELRAMERPSDHAPVWSEFKL</sequence>
<feature type="active site" description="Proton donor/acceptor" evidence="5">
    <location>
        <position position="152"/>
    </location>
</feature>
<dbReference type="PROSITE" id="PS51435">
    <property type="entry name" value="AP_NUCLEASE_F1_4"/>
    <property type="match status" value="1"/>
</dbReference>
<comment type="caution">
    <text evidence="9">The sequence shown here is derived from an EMBL/GenBank/DDBJ whole genome shotgun (WGS) entry which is preliminary data.</text>
</comment>
<proteinExistence type="inferred from homology"/>
<evidence type="ECO:0000256" key="4">
    <source>
        <dbReference type="ARBA" id="ARBA00022842"/>
    </source>
</evidence>
<dbReference type="EMBL" id="SACS01000002">
    <property type="protein sequence ID" value="RVU41166.1"/>
    <property type="molecule type" value="Genomic_DNA"/>
</dbReference>
<dbReference type="InterPro" id="IPR036691">
    <property type="entry name" value="Endo/exonu/phosph_ase_sf"/>
</dbReference>
<dbReference type="GO" id="GO:0008311">
    <property type="term" value="F:double-stranded DNA 3'-5' DNA exonuclease activity"/>
    <property type="evidence" value="ECO:0007669"/>
    <property type="project" value="UniProtKB-EC"/>
</dbReference>
<feature type="binding site" evidence="6">
    <location>
        <position position="7"/>
    </location>
    <ligand>
        <name>Mg(2+)</name>
        <dbReference type="ChEBI" id="CHEBI:18420"/>
        <label>1</label>
    </ligand>
</feature>
<evidence type="ECO:0000256" key="6">
    <source>
        <dbReference type="PIRSR" id="PIRSR604808-2"/>
    </source>
</evidence>
<dbReference type="GO" id="GO:0003677">
    <property type="term" value="F:DNA binding"/>
    <property type="evidence" value="ECO:0007669"/>
    <property type="project" value="InterPro"/>
</dbReference>
<dbReference type="NCBIfam" id="TIGR00633">
    <property type="entry name" value="xth"/>
    <property type="match status" value="1"/>
</dbReference>
<dbReference type="NCBIfam" id="TIGR00195">
    <property type="entry name" value="exoDNase_III"/>
    <property type="match status" value="1"/>
</dbReference>
<dbReference type="GO" id="GO:0004519">
    <property type="term" value="F:endonuclease activity"/>
    <property type="evidence" value="ECO:0007669"/>
    <property type="project" value="InterPro"/>
</dbReference>
<dbReference type="InterPro" id="IPR037493">
    <property type="entry name" value="ExoIII-like"/>
</dbReference>
<keyword evidence="6" id="KW-0464">Manganese</keyword>
<keyword evidence="3 9" id="KW-0378">Hydrolase</keyword>
<feature type="active site" evidence="5">
    <location>
        <position position="110"/>
    </location>
</feature>
<keyword evidence="4 6" id="KW-0460">Magnesium</keyword>
<dbReference type="NCBIfam" id="NF008733">
    <property type="entry name" value="PRK11756.1"/>
    <property type="match status" value="1"/>
</dbReference>
<dbReference type="PANTHER" id="PTHR43250:SF2">
    <property type="entry name" value="EXODEOXYRIBONUCLEASE III"/>
    <property type="match status" value="1"/>
</dbReference>
<dbReference type="Pfam" id="PF03372">
    <property type="entry name" value="Exo_endo_phos"/>
    <property type="match status" value="1"/>
</dbReference>
<dbReference type="InterPro" id="IPR004808">
    <property type="entry name" value="AP_endonuc_1"/>
</dbReference>
<dbReference type="EC" id="3.1.11.2" evidence="9"/>
<feature type="binding site" evidence="6">
    <location>
        <position position="260"/>
    </location>
    <ligand>
        <name>Mg(2+)</name>
        <dbReference type="ChEBI" id="CHEBI:18420"/>
        <label>1</label>
    </ligand>
</feature>
<evidence type="ECO:0000313" key="10">
    <source>
        <dbReference type="Proteomes" id="UP000283077"/>
    </source>
</evidence>
<dbReference type="PROSITE" id="PS00726">
    <property type="entry name" value="AP_NUCLEASE_F1_1"/>
    <property type="match status" value="1"/>
</dbReference>